<accession>A0A5E8BBH8</accession>
<dbReference type="Proteomes" id="UP000398389">
    <property type="component" value="Unassembled WGS sequence"/>
</dbReference>
<organism evidence="2 3">
    <name type="scientific">Magnusiomyces paraingens</name>
    <dbReference type="NCBI Taxonomy" id="2606893"/>
    <lineage>
        <taxon>Eukaryota</taxon>
        <taxon>Fungi</taxon>
        <taxon>Dikarya</taxon>
        <taxon>Ascomycota</taxon>
        <taxon>Saccharomycotina</taxon>
        <taxon>Dipodascomycetes</taxon>
        <taxon>Dipodascales</taxon>
        <taxon>Dipodascaceae</taxon>
        <taxon>Magnusiomyces</taxon>
    </lineage>
</organism>
<evidence type="ECO:0000256" key="1">
    <source>
        <dbReference type="SAM" id="MobiDB-lite"/>
    </source>
</evidence>
<dbReference type="PANTHER" id="PTHR35802:SF1">
    <property type="entry name" value="PROTEASE SYNTHASE AND SPORULATION PROTEIN PAI 2"/>
    <property type="match status" value="1"/>
</dbReference>
<dbReference type="InterPro" id="IPR007396">
    <property type="entry name" value="TR_PAI2-type"/>
</dbReference>
<proteinExistence type="predicted"/>
<evidence type="ECO:0000313" key="2">
    <source>
        <dbReference type="EMBL" id="VVT46736.1"/>
    </source>
</evidence>
<keyword evidence="3" id="KW-1185">Reference proteome</keyword>
<dbReference type="RefSeq" id="XP_031851975.1">
    <property type="nucleotide sequence ID" value="XM_031996084.1"/>
</dbReference>
<feature type="region of interest" description="Disordered" evidence="1">
    <location>
        <begin position="194"/>
        <end position="215"/>
    </location>
</feature>
<dbReference type="AlphaFoldDB" id="A0A5E8BBH8"/>
<dbReference type="Pfam" id="PF04299">
    <property type="entry name" value="FMN_bind_2"/>
    <property type="match status" value="1"/>
</dbReference>
<name>A0A5E8BBH8_9ASCO</name>
<dbReference type="SUPFAM" id="SSF50475">
    <property type="entry name" value="FMN-binding split barrel"/>
    <property type="match status" value="1"/>
</dbReference>
<dbReference type="PANTHER" id="PTHR35802">
    <property type="entry name" value="PROTEASE SYNTHASE AND SPORULATION PROTEIN PAI 2"/>
    <property type="match status" value="1"/>
</dbReference>
<evidence type="ECO:0000313" key="3">
    <source>
        <dbReference type="Proteomes" id="UP000398389"/>
    </source>
</evidence>
<dbReference type="EMBL" id="CABVLU010000001">
    <property type="protein sequence ID" value="VVT46736.1"/>
    <property type="molecule type" value="Genomic_DNA"/>
</dbReference>
<protein>
    <recommendedName>
        <fullName evidence="4">Transcriptional regulator</fullName>
    </recommendedName>
</protein>
<sequence length="231" mass="26389">MFLPKEYVEPDLETQKQLIRDFPLGTVVTAGGPNGLNANHFPFVIREDPEKPDTFFLIGHFHKENPAAKDLQAAADSGDEILIVFQGYNRYCTPSWYPTKAESHKVAPTWLYSAVHVYGKPKLVNFKEDNATLHGILKQQASTYEESRPKPWDVDEAPEGYLNILKNMIFGLIIEVTRTEGKWKLNQKQKKVDVQGTADGLQEEAQERPASGKMAEDVHEFHEKYLQRLKY</sequence>
<evidence type="ECO:0008006" key="4">
    <source>
        <dbReference type="Google" id="ProtNLM"/>
    </source>
</evidence>
<gene>
    <name evidence="2" type="ORF">SAPINGB_P001361</name>
</gene>
<dbReference type="Gene3D" id="2.30.110.10">
    <property type="entry name" value="Electron Transport, Fmn-binding Protein, Chain A"/>
    <property type="match status" value="1"/>
</dbReference>
<reference evidence="2 3" key="1">
    <citation type="submission" date="2019-09" db="EMBL/GenBank/DDBJ databases">
        <authorList>
            <person name="Brejova B."/>
        </authorList>
    </citation>
    <scope>NUCLEOTIDE SEQUENCE [LARGE SCALE GENOMIC DNA]</scope>
</reference>
<dbReference type="InterPro" id="IPR012349">
    <property type="entry name" value="Split_barrel_FMN-bd"/>
</dbReference>
<dbReference type="OrthoDB" id="2101473at2759"/>
<dbReference type="PIRSF" id="PIRSF010372">
    <property type="entry name" value="PaiB"/>
    <property type="match status" value="1"/>
</dbReference>
<dbReference type="GeneID" id="43580184"/>